<dbReference type="AlphaFoldDB" id="A0A5M8PHX5"/>
<sequence>MAKDCWAMEGYIVDADRPCNPEADESACCRVGENCIGSGFCFSTRGYLYQGSCTDNSWKASECPAVCPTGYNNTIIPCNIVNFDQWGTFACSCSAQQWPECCLRNFTIPAGFGEISHLVLNVTGNATGSSTSSSTSSQVPATATLASKSTIATPAAASTAANSPTASSHVATSKTYSKSTTIIAAVGAPLGVLLMAVVLYFFLLERRQRRRLEQQVAALSIPSSPTRHQISPPLLREQFRRSERPELPGLMAKFLWKWPWSPSEVARSVRHSAFISSTEDNGCLDQSTSGLVLTVLFIPGSSV</sequence>
<reference evidence="2 3" key="1">
    <citation type="submission" date="2019-09" db="EMBL/GenBank/DDBJ databases">
        <title>The hologenome of the rock-dwelling lichen Lasallia pustulata.</title>
        <authorList>
            <person name="Greshake Tzovaras B."/>
            <person name="Segers F."/>
            <person name="Bicker A."/>
            <person name="Dal Grande F."/>
            <person name="Otte J."/>
            <person name="Hankeln T."/>
            <person name="Schmitt I."/>
            <person name="Ebersberger I."/>
        </authorList>
    </citation>
    <scope>NUCLEOTIDE SEQUENCE [LARGE SCALE GENOMIC DNA]</scope>
    <source>
        <strain evidence="2">A1-1</strain>
    </source>
</reference>
<accession>A0A5M8PHX5</accession>
<keyword evidence="1" id="KW-1133">Transmembrane helix</keyword>
<feature type="transmembrane region" description="Helical" evidence="1">
    <location>
        <begin position="182"/>
        <end position="203"/>
    </location>
</feature>
<evidence type="ECO:0000313" key="3">
    <source>
        <dbReference type="Proteomes" id="UP000324767"/>
    </source>
</evidence>
<dbReference type="EMBL" id="VXIT01000012">
    <property type="protein sequence ID" value="KAA6408925.1"/>
    <property type="molecule type" value="Genomic_DNA"/>
</dbReference>
<organism evidence="2 3">
    <name type="scientific">Lasallia pustulata</name>
    <dbReference type="NCBI Taxonomy" id="136370"/>
    <lineage>
        <taxon>Eukaryota</taxon>
        <taxon>Fungi</taxon>
        <taxon>Dikarya</taxon>
        <taxon>Ascomycota</taxon>
        <taxon>Pezizomycotina</taxon>
        <taxon>Lecanoromycetes</taxon>
        <taxon>OSLEUM clade</taxon>
        <taxon>Umbilicariomycetidae</taxon>
        <taxon>Umbilicariales</taxon>
        <taxon>Umbilicariaceae</taxon>
        <taxon>Lasallia</taxon>
    </lineage>
</organism>
<name>A0A5M8PHX5_9LECA</name>
<comment type="caution">
    <text evidence="2">The sequence shown here is derived from an EMBL/GenBank/DDBJ whole genome shotgun (WGS) entry which is preliminary data.</text>
</comment>
<evidence type="ECO:0000313" key="2">
    <source>
        <dbReference type="EMBL" id="KAA6408925.1"/>
    </source>
</evidence>
<dbReference type="OrthoDB" id="5431075at2759"/>
<keyword evidence="1" id="KW-0472">Membrane</keyword>
<gene>
    <name evidence="2" type="ORF">FRX48_07269</name>
</gene>
<keyword evidence="1" id="KW-0812">Transmembrane</keyword>
<protein>
    <submittedName>
        <fullName evidence="2">Uncharacterized protein</fullName>
    </submittedName>
</protein>
<dbReference type="Proteomes" id="UP000324767">
    <property type="component" value="Unassembled WGS sequence"/>
</dbReference>
<proteinExistence type="predicted"/>
<evidence type="ECO:0000256" key="1">
    <source>
        <dbReference type="SAM" id="Phobius"/>
    </source>
</evidence>